<dbReference type="InterPro" id="IPR011006">
    <property type="entry name" value="CheY-like_superfamily"/>
</dbReference>
<reference evidence="4 5" key="1">
    <citation type="submission" date="2016-11" db="EMBL/GenBank/DDBJ databases">
        <title>Trade-off between light-utilization and light-protection in marine flavobacteria.</title>
        <authorList>
            <person name="Kumagai Y."/>
        </authorList>
    </citation>
    <scope>NUCLEOTIDE SEQUENCE [LARGE SCALE GENOMIC DNA]</scope>
    <source>
        <strain evidence="4 5">NBRC 107125</strain>
    </source>
</reference>
<feature type="domain" description="Response regulatory" evidence="3">
    <location>
        <begin position="10"/>
        <end position="129"/>
    </location>
</feature>
<dbReference type="Gene3D" id="1.25.40.10">
    <property type="entry name" value="Tetratricopeptide repeat domain"/>
    <property type="match status" value="2"/>
</dbReference>
<dbReference type="PROSITE" id="PS50005">
    <property type="entry name" value="TPR"/>
    <property type="match status" value="1"/>
</dbReference>
<dbReference type="Pfam" id="PF07721">
    <property type="entry name" value="TPR_4"/>
    <property type="match status" value="2"/>
</dbReference>
<feature type="repeat" description="TPR" evidence="2">
    <location>
        <begin position="233"/>
        <end position="266"/>
    </location>
</feature>
<keyword evidence="2" id="KW-0802">TPR repeat</keyword>
<dbReference type="KEGG" id="osg:BST96_07200"/>
<dbReference type="InterPro" id="IPR052048">
    <property type="entry name" value="ST_Response_Regulator"/>
</dbReference>
<keyword evidence="1" id="KW-0597">Phosphoprotein</keyword>
<protein>
    <recommendedName>
        <fullName evidence="3">Response regulatory domain-containing protein</fullName>
    </recommendedName>
</protein>
<evidence type="ECO:0000259" key="3">
    <source>
        <dbReference type="PROSITE" id="PS50110"/>
    </source>
</evidence>
<evidence type="ECO:0000313" key="5">
    <source>
        <dbReference type="Proteomes" id="UP000193450"/>
    </source>
</evidence>
<dbReference type="PANTHER" id="PTHR43228:SF1">
    <property type="entry name" value="TWO-COMPONENT RESPONSE REGULATOR ARR22"/>
    <property type="match status" value="1"/>
</dbReference>
<dbReference type="PROSITE" id="PS50110">
    <property type="entry name" value="RESPONSE_REGULATORY"/>
    <property type="match status" value="1"/>
</dbReference>
<dbReference type="Proteomes" id="UP000193450">
    <property type="component" value="Chromosome"/>
</dbReference>
<keyword evidence="5" id="KW-1185">Reference proteome</keyword>
<dbReference type="SMART" id="SM00028">
    <property type="entry name" value="TPR"/>
    <property type="match status" value="3"/>
</dbReference>
<dbReference type="RefSeq" id="WP_085758046.1">
    <property type="nucleotide sequence ID" value="NZ_CP019343.1"/>
</dbReference>
<feature type="modified residue" description="4-aspartylphosphate" evidence="1">
    <location>
        <position position="60"/>
    </location>
</feature>
<dbReference type="PANTHER" id="PTHR43228">
    <property type="entry name" value="TWO-COMPONENT RESPONSE REGULATOR"/>
    <property type="match status" value="1"/>
</dbReference>
<dbReference type="InterPro" id="IPR011717">
    <property type="entry name" value="TPR-4"/>
</dbReference>
<dbReference type="Pfam" id="PF00072">
    <property type="entry name" value="Response_reg"/>
    <property type="match status" value="1"/>
</dbReference>
<dbReference type="STRING" id="716816.BST96_07200"/>
<dbReference type="SUPFAM" id="SSF48452">
    <property type="entry name" value="TPR-like"/>
    <property type="match status" value="2"/>
</dbReference>
<evidence type="ECO:0000313" key="4">
    <source>
        <dbReference type="EMBL" id="ARN73920.1"/>
    </source>
</evidence>
<organism evidence="4 5">
    <name type="scientific">Oceanicoccus sagamiensis</name>
    <dbReference type="NCBI Taxonomy" id="716816"/>
    <lineage>
        <taxon>Bacteria</taxon>
        <taxon>Pseudomonadati</taxon>
        <taxon>Pseudomonadota</taxon>
        <taxon>Gammaproteobacteria</taxon>
        <taxon>Cellvibrionales</taxon>
        <taxon>Spongiibacteraceae</taxon>
        <taxon>Oceanicoccus</taxon>
    </lineage>
</organism>
<dbReference type="SUPFAM" id="SSF52172">
    <property type="entry name" value="CheY-like"/>
    <property type="match status" value="1"/>
</dbReference>
<dbReference type="AlphaFoldDB" id="A0A1X9N750"/>
<proteinExistence type="predicted"/>
<dbReference type="InterPro" id="IPR001789">
    <property type="entry name" value="Sig_transdc_resp-reg_receiver"/>
</dbReference>
<dbReference type="GO" id="GO:0000160">
    <property type="term" value="P:phosphorelay signal transduction system"/>
    <property type="evidence" value="ECO:0007669"/>
    <property type="project" value="InterPro"/>
</dbReference>
<sequence>MLSDKPAENRFLIVDNYPFGRDTLRRSLLSLGASKVDIAVSASSAINMCKNVDYDMVLADYDLGEGKNGQQLLEELRSQKILPNVSAFVILTSETQRDVVLSTLEYQPDDYLAKPYPQNLLIRRVKRLLRYKSSLHEVFQSIDGDSYQLAVQDCENYLASNDEFRSNTQRILAELHHTLGNSDSAREIYDLELINHDSDWARLGLAKVHLQQGRLYEAEALYLELIDINYMYIEAYEDLSKIYLETEDFKKAEDIMARAVLVSPLSIRRQQWYASICERNNHYDTAIGAWRNIIKATRNTKYESADNHLNLSRCISDFCDHHDTYTDNVVTSEIARHLDLMRTRFHVYGDNELQSLLIEGRVSYGKGNKEDSKERMAQAKALYEESPSSFSEDCQLEFAKTLSQSGDNVRAERVLKALVKNSKDPAILSKADKILDEPVSKDGKSKIIKLNRQGIKQFKAAEYPKAAEYFREAQMFFPKNIELNLNLTQALLKSIKVSTDSNQIEQWLTEAEQCLTQIRGIPTSHKKYNNYQRLSKELLAMQDDIAA</sequence>
<dbReference type="SMART" id="SM00448">
    <property type="entry name" value="REC"/>
    <property type="match status" value="1"/>
</dbReference>
<evidence type="ECO:0000256" key="1">
    <source>
        <dbReference type="PROSITE-ProRule" id="PRU00169"/>
    </source>
</evidence>
<gene>
    <name evidence="4" type="ORF">BST96_07200</name>
</gene>
<dbReference type="OrthoDB" id="7298659at2"/>
<evidence type="ECO:0000256" key="2">
    <source>
        <dbReference type="PROSITE-ProRule" id="PRU00339"/>
    </source>
</evidence>
<dbReference type="GO" id="GO:0042802">
    <property type="term" value="F:identical protein binding"/>
    <property type="evidence" value="ECO:0007669"/>
    <property type="project" value="InterPro"/>
</dbReference>
<dbReference type="CDD" id="cd17589">
    <property type="entry name" value="REC_TPR"/>
    <property type="match status" value="1"/>
</dbReference>
<name>A0A1X9N750_9GAMM</name>
<accession>A0A1X9N750</accession>
<dbReference type="InterPro" id="IPR011990">
    <property type="entry name" value="TPR-like_helical_dom_sf"/>
</dbReference>
<dbReference type="Gene3D" id="3.40.50.2300">
    <property type="match status" value="1"/>
</dbReference>
<dbReference type="EMBL" id="CP019343">
    <property type="protein sequence ID" value="ARN73920.1"/>
    <property type="molecule type" value="Genomic_DNA"/>
</dbReference>
<dbReference type="InterPro" id="IPR019734">
    <property type="entry name" value="TPR_rpt"/>
</dbReference>